<dbReference type="GO" id="GO:0051213">
    <property type="term" value="F:dioxygenase activity"/>
    <property type="evidence" value="ECO:0007669"/>
    <property type="project" value="UniProtKB-KW"/>
</dbReference>
<dbReference type="InterPro" id="IPR011051">
    <property type="entry name" value="RmlC_Cupin_sf"/>
</dbReference>
<dbReference type="Pfam" id="PF07883">
    <property type="entry name" value="Cupin_2"/>
    <property type="match status" value="1"/>
</dbReference>
<protein>
    <submittedName>
        <fullName evidence="3">Quercetin dioxygenase-like cupin family protein</fullName>
    </submittedName>
</protein>
<dbReference type="CDD" id="cd02233">
    <property type="entry name" value="cupin_HNL-like"/>
    <property type="match status" value="1"/>
</dbReference>
<dbReference type="RefSeq" id="WP_199754597.1">
    <property type="nucleotide sequence ID" value="NZ_VLLB01000004.1"/>
</dbReference>
<feature type="signal peptide" evidence="1">
    <location>
        <begin position="1"/>
        <end position="21"/>
    </location>
</feature>
<dbReference type="InterPro" id="IPR014710">
    <property type="entry name" value="RmlC-like_jellyroll"/>
</dbReference>
<keyword evidence="1" id="KW-0732">Signal</keyword>
<feature type="chain" id="PRO_5022230307" evidence="1">
    <location>
        <begin position="22"/>
        <end position="162"/>
    </location>
</feature>
<keyword evidence="3" id="KW-0223">Dioxygenase</keyword>
<dbReference type="SUPFAM" id="SSF51182">
    <property type="entry name" value="RmlC-like cupins"/>
    <property type="match status" value="1"/>
</dbReference>
<keyword evidence="3" id="KW-0560">Oxidoreductase</keyword>
<keyword evidence="4" id="KW-1185">Reference proteome</keyword>
<dbReference type="InterPro" id="IPR013096">
    <property type="entry name" value="Cupin_2"/>
</dbReference>
<dbReference type="Proteomes" id="UP000318431">
    <property type="component" value="Unassembled WGS sequence"/>
</dbReference>
<proteinExistence type="predicted"/>
<organism evidence="3 4">
    <name type="scientific">Pseudoduganella lurida</name>
    <dbReference type="NCBI Taxonomy" id="1036180"/>
    <lineage>
        <taxon>Bacteria</taxon>
        <taxon>Pseudomonadati</taxon>
        <taxon>Pseudomonadota</taxon>
        <taxon>Betaproteobacteria</taxon>
        <taxon>Burkholderiales</taxon>
        <taxon>Oxalobacteraceae</taxon>
        <taxon>Telluria group</taxon>
        <taxon>Pseudoduganella</taxon>
    </lineage>
</organism>
<dbReference type="Gene3D" id="2.60.120.10">
    <property type="entry name" value="Jelly Rolls"/>
    <property type="match status" value="1"/>
</dbReference>
<comment type="caution">
    <text evidence="3">The sequence shown here is derived from an EMBL/GenBank/DDBJ whole genome shotgun (WGS) entry which is preliminary data.</text>
</comment>
<feature type="domain" description="Cupin type-2" evidence="2">
    <location>
        <begin position="68"/>
        <end position="126"/>
    </location>
</feature>
<dbReference type="AlphaFoldDB" id="A0A562RAI7"/>
<accession>A0A562RAI7</accession>
<dbReference type="InterPro" id="IPR047263">
    <property type="entry name" value="HNL-like_cupin"/>
</dbReference>
<dbReference type="EMBL" id="VLLB01000004">
    <property type="protein sequence ID" value="TWI65396.1"/>
    <property type="molecule type" value="Genomic_DNA"/>
</dbReference>
<evidence type="ECO:0000313" key="3">
    <source>
        <dbReference type="EMBL" id="TWI65396.1"/>
    </source>
</evidence>
<evidence type="ECO:0000256" key="1">
    <source>
        <dbReference type="SAM" id="SignalP"/>
    </source>
</evidence>
<sequence length="162" mass="16911">MIAQRIAALALLTAAGTVAMAADAPATQTIYRAATQAPSQGSADTFTGAVAVQPVFPAGAAVSMSAGRVTFQPGARSAWHTHPAGQYLIVTAGTGWTQAEGGPVEELHEGDAVWCPPGVKHWHGATPATAMTHIALSATRDGRNVQWLEKVSEAQYRKPRDR</sequence>
<dbReference type="PANTHER" id="PTHR43698:SF1">
    <property type="entry name" value="BLL4564 PROTEIN"/>
    <property type="match status" value="1"/>
</dbReference>
<dbReference type="PANTHER" id="PTHR43698">
    <property type="entry name" value="RIBD C-TERMINAL DOMAIN CONTAINING PROTEIN"/>
    <property type="match status" value="1"/>
</dbReference>
<evidence type="ECO:0000313" key="4">
    <source>
        <dbReference type="Proteomes" id="UP000318431"/>
    </source>
</evidence>
<evidence type="ECO:0000259" key="2">
    <source>
        <dbReference type="Pfam" id="PF07883"/>
    </source>
</evidence>
<gene>
    <name evidence="3" type="ORF">IP91_02804</name>
</gene>
<reference evidence="3 4" key="1">
    <citation type="journal article" date="2015" name="Stand. Genomic Sci.">
        <title>Genomic Encyclopedia of Bacterial and Archaeal Type Strains, Phase III: the genomes of soil and plant-associated and newly described type strains.</title>
        <authorList>
            <person name="Whitman W.B."/>
            <person name="Woyke T."/>
            <person name="Klenk H.P."/>
            <person name="Zhou Y."/>
            <person name="Lilburn T.G."/>
            <person name="Beck B.J."/>
            <person name="De Vos P."/>
            <person name="Vandamme P."/>
            <person name="Eisen J.A."/>
            <person name="Garrity G."/>
            <person name="Hugenholtz P."/>
            <person name="Kyrpides N.C."/>
        </authorList>
    </citation>
    <scope>NUCLEOTIDE SEQUENCE [LARGE SCALE GENOMIC DNA]</scope>
    <source>
        <strain evidence="3 4">CGMCC 1.10822</strain>
    </source>
</reference>
<name>A0A562RAI7_9BURK</name>